<dbReference type="STRING" id="1619100.UT34_C0002G0104"/>
<evidence type="ECO:0000313" key="4">
    <source>
        <dbReference type="Proteomes" id="UP000034799"/>
    </source>
</evidence>
<organism evidence="3 4">
    <name type="scientific">candidate division WS6 bacterium GW2011_GWF2_39_15</name>
    <dbReference type="NCBI Taxonomy" id="1619100"/>
    <lineage>
        <taxon>Bacteria</taxon>
        <taxon>Candidatus Dojkabacteria</taxon>
    </lineage>
</organism>
<evidence type="ECO:0000313" key="3">
    <source>
        <dbReference type="EMBL" id="KKR05597.1"/>
    </source>
</evidence>
<sequence length="613" mass="65919">MEPSGKNSKALIRVVLIITAILGLVSIGTAYYFYQIKDVSPTDTSAAEGCGCYYVLSQESLNSCANATPEDAFEFRAGTKNSNGVCSVTCDERTAADIKSSTQTPTLLLCKQDSFTANPGCVDLSVENADGDRLPEGVTPSEEVTLKATFVAPTSVTPQNGDYYKGFSFTINGEKVDIAKANAQVTGSGSDKTYTISTQFSDYKNAEKVTVQAFGTTVTNSEMTSQACLRTISVEQPKVASCSNMSMNLTDDNKPKVSDISMDVNSVSEVSSLAIEFQVGTESTKITTKDITSKYIDGTIILDQAFLYDTDNFTSTKSFSLLDTEITKYDVTATVLVNGEKVDSTACAASESLPSTTPSEEEPTTGEEEEPTPTDEEPTNTDTSSFVTTKTASKQCVERTSPNNTIKYTIEVENIDTAYEDITSIKDKLPLGFSYTAGSSEINGAAVADDDFVTVTTVGSTQEIVWQTENGWSVKDNDSLTIVFSATANSTALSGSNLNEVVVTPVNTPTDATKLRSQVDVEVAQSCTAPETALFDSNVAKAVLGLLVIVLATAFYYSQSGDRLTEKILTSGIYKSVYKSLRFTGLKLTEPRKYFEEKAIYSLEKRRGDKGDK</sequence>
<feature type="transmembrane region" description="Helical" evidence="2">
    <location>
        <begin position="12"/>
        <end position="34"/>
    </location>
</feature>
<keyword evidence="2" id="KW-0472">Membrane</keyword>
<reference evidence="3 4" key="1">
    <citation type="journal article" date="2015" name="Nature">
        <title>rRNA introns, odd ribosomes, and small enigmatic genomes across a large radiation of phyla.</title>
        <authorList>
            <person name="Brown C.T."/>
            <person name="Hug L.A."/>
            <person name="Thomas B.C."/>
            <person name="Sharon I."/>
            <person name="Castelle C.J."/>
            <person name="Singh A."/>
            <person name="Wilkins M.J."/>
            <person name="Williams K.H."/>
            <person name="Banfield J.F."/>
        </authorList>
    </citation>
    <scope>NUCLEOTIDE SEQUENCE [LARGE SCALE GENOMIC DNA]</scope>
</reference>
<proteinExistence type="predicted"/>
<feature type="region of interest" description="Disordered" evidence="1">
    <location>
        <begin position="346"/>
        <end position="394"/>
    </location>
</feature>
<dbReference type="Proteomes" id="UP000034799">
    <property type="component" value="Unassembled WGS sequence"/>
</dbReference>
<gene>
    <name evidence="3" type="ORF">UT34_C0002G0104</name>
</gene>
<name>A0A0G0QVF1_9BACT</name>
<dbReference type="AlphaFoldDB" id="A0A0G0QVF1"/>
<keyword evidence="2" id="KW-0812">Transmembrane</keyword>
<protein>
    <recommendedName>
        <fullName evidence="5">DUF11 domain-containing protein</fullName>
    </recommendedName>
</protein>
<dbReference type="EMBL" id="LBWK01000002">
    <property type="protein sequence ID" value="KKR05597.1"/>
    <property type="molecule type" value="Genomic_DNA"/>
</dbReference>
<comment type="caution">
    <text evidence="3">The sequence shown here is derived from an EMBL/GenBank/DDBJ whole genome shotgun (WGS) entry which is preliminary data.</text>
</comment>
<evidence type="ECO:0000256" key="2">
    <source>
        <dbReference type="SAM" id="Phobius"/>
    </source>
</evidence>
<evidence type="ECO:0008006" key="5">
    <source>
        <dbReference type="Google" id="ProtNLM"/>
    </source>
</evidence>
<feature type="compositionally biased region" description="Acidic residues" evidence="1">
    <location>
        <begin position="359"/>
        <end position="379"/>
    </location>
</feature>
<evidence type="ECO:0000256" key="1">
    <source>
        <dbReference type="SAM" id="MobiDB-lite"/>
    </source>
</evidence>
<keyword evidence="2" id="KW-1133">Transmembrane helix</keyword>
<accession>A0A0G0QVF1</accession>